<reference evidence="1 2" key="1">
    <citation type="journal article" date="2016" name="BMC Genomics">
        <title>Comparative genomic and transcriptomic analyses of the Fuzhuan brick tea-fermentation fungus Aspergillus cristatus.</title>
        <authorList>
            <person name="Ge Y."/>
            <person name="Wang Y."/>
            <person name="Liu Y."/>
            <person name="Tan Y."/>
            <person name="Ren X."/>
            <person name="Zhang X."/>
            <person name="Hyde K.D."/>
            <person name="Liu Y."/>
            <person name="Liu Z."/>
        </authorList>
    </citation>
    <scope>NUCLEOTIDE SEQUENCE [LARGE SCALE GENOMIC DNA]</scope>
    <source>
        <strain evidence="1 2">GZAAS20.1005</strain>
    </source>
</reference>
<dbReference type="VEuPathDB" id="FungiDB:SI65_00349"/>
<dbReference type="Proteomes" id="UP000094569">
    <property type="component" value="Unassembled WGS sequence"/>
</dbReference>
<proteinExistence type="predicted"/>
<dbReference type="EMBL" id="JXNT01000001">
    <property type="protein sequence ID" value="ODM22760.1"/>
    <property type="molecule type" value="Genomic_DNA"/>
</dbReference>
<comment type="caution">
    <text evidence="1">The sequence shown here is derived from an EMBL/GenBank/DDBJ whole genome shotgun (WGS) entry which is preliminary data.</text>
</comment>
<evidence type="ECO:0000313" key="1">
    <source>
        <dbReference type="EMBL" id="ODM22760.1"/>
    </source>
</evidence>
<dbReference type="AlphaFoldDB" id="A0A1E3BP71"/>
<gene>
    <name evidence="1" type="ORF">SI65_00349</name>
</gene>
<accession>A0A1E3BP71</accession>
<protein>
    <submittedName>
        <fullName evidence="1">Uncharacterized protein</fullName>
    </submittedName>
</protein>
<name>A0A1E3BP71_ASPCR</name>
<sequence>MERRIEDLEHMLNSPVIGEHTANATAVLYGYQSRKLKYVAGHYYVFRDGQMLTGPRPLLSFDEETVVFDEFNGPQGLWTKRCDEPPVLMAVSGSIRTPLYQFPFDDFDEEA</sequence>
<organism evidence="1 2">
    <name type="scientific">Aspergillus cristatus</name>
    <name type="common">Chinese Fuzhuan brick tea-fermentation fungus</name>
    <name type="synonym">Eurotium cristatum</name>
    <dbReference type="NCBI Taxonomy" id="573508"/>
    <lineage>
        <taxon>Eukaryota</taxon>
        <taxon>Fungi</taxon>
        <taxon>Dikarya</taxon>
        <taxon>Ascomycota</taxon>
        <taxon>Pezizomycotina</taxon>
        <taxon>Eurotiomycetes</taxon>
        <taxon>Eurotiomycetidae</taxon>
        <taxon>Eurotiales</taxon>
        <taxon>Aspergillaceae</taxon>
        <taxon>Aspergillus</taxon>
        <taxon>Aspergillus subgen. Aspergillus</taxon>
    </lineage>
</organism>
<keyword evidence="2" id="KW-1185">Reference proteome</keyword>
<evidence type="ECO:0000313" key="2">
    <source>
        <dbReference type="Proteomes" id="UP000094569"/>
    </source>
</evidence>